<evidence type="ECO:0000256" key="1">
    <source>
        <dbReference type="SAM" id="MobiDB-lite"/>
    </source>
</evidence>
<dbReference type="InterPro" id="IPR056221">
    <property type="entry name" value="Tle3_ab_dom"/>
</dbReference>
<dbReference type="EMBL" id="CP000151">
    <property type="protein sequence ID" value="ABB09105.1"/>
    <property type="molecule type" value="Genomic_DNA"/>
</dbReference>
<evidence type="ECO:0000259" key="2">
    <source>
        <dbReference type="Pfam" id="PF24322"/>
    </source>
</evidence>
<feature type="region of interest" description="Disordered" evidence="1">
    <location>
        <begin position="1"/>
        <end position="29"/>
    </location>
</feature>
<accession>Q39EL1</accession>
<organism evidence="3 4">
    <name type="scientific">Burkholderia lata (strain ATCC 17760 / DSM 23089 / LMG 22485 / NCIMB 9086 / R18194 / 383)</name>
    <dbReference type="NCBI Taxonomy" id="482957"/>
    <lineage>
        <taxon>Bacteria</taxon>
        <taxon>Pseudomonadati</taxon>
        <taxon>Pseudomonadota</taxon>
        <taxon>Betaproteobacteria</taxon>
        <taxon>Burkholderiales</taxon>
        <taxon>Burkholderiaceae</taxon>
        <taxon>Burkholderia</taxon>
        <taxon>Burkholderia cepacia complex</taxon>
    </lineage>
</organism>
<evidence type="ECO:0000313" key="3">
    <source>
        <dbReference type="EMBL" id="ABB09105.1"/>
    </source>
</evidence>
<dbReference type="KEGG" id="bur:Bcep18194_A5511"/>
<dbReference type="HOGENOM" id="CLU_018919_1_1_4"/>
<keyword evidence="4" id="KW-1185">Reference proteome</keyword>
<dbReference type="AlphaFoldDB" id="Q39EL1"/>
<proteinExistence type="predicted"/>
<feature type="domain" description="T6SS Tle3 phospholipase effector alpha/beta" evidence="2">
    <location>
        <begin position="46"/>
        <end position="395"/>
    </location>
</feature>
<feature type="region of interest" description="Disordered" evidence="1">
    <location>
        <begin position="701"/>
        <end position="738"/>
    </location>
</feature>
<evidence type="ECO:0000313" key="4">
    <source>
        <dbReference type="Proteomes" id="UP000002705"/>
    </source>
</evidence>
<dbReference type="Pfam" id="PF24322">
    <property type="entry name" value="Tle3"/>
    <property type="match status" value="1"/>
</dbReference>
<protein>
    <recommendedName>
        <fullName evidence="2">T6SS Tle3 phospholipase effector alpha/beta domain-containing protein</fullName>
    </recommendedName>
</protein>
<name>Q39EL1_BURL3</name>
<feature type="region of interest" description="Disordered" evidence="1">
    <location>
        <begin position="536"/>
        <end position="580"/>
    </location>
</feature>
<feature type="compositionally biased region" description="Acidic residues" evidence="1">
    <location>
        <begin position="715"/>
        <end position="728"/>
    </location>
</feature>
<reference evidence="3" key="1">
    <citation type="submission" date="2009-01" db="EMBL/GenBank/DDBJ databases">
        <title>Complete sequence of chromosome 1 of Burkholderia sp. 383.</title>
        <authorList>
            <consortium name="US DOE Joint Genome Institute"/>
            <person name="Copeland A."/>
            <person name="Lucas S."/>
            <person name="Lapidus A."/>
            <person name="Barry K."/>
            <person name="Detter J.C."/>
            <person name="Glavina T."/>
            <person name="Hammon N."/>
            <person name="Israni S."/>
            <person name="Pitluck S."/>
            <person name="Chain P."/>
            <person name="Malfatti S."/>
            <person name="Shin M."/>
            <person name="Vergez L."/>
            <person name="Schmutz J."/>
            <person name="Larimer F."/>
            <person name="Land M."/>
            <person name="Kyrpides N."/>
            <person name="Lykidis A."/>
            <person name="Richardson P."/>
        </authorList>
    </citation>
    <scope>NUCLEOTIDE SEQUENCE</scope>
    <source>
        <strain evidence="3">383</strain>
    </source>
</reference>
<dbReference type="PATRIC" id="fig|482957.22.peg.2469"/>
<dbReference type="Proteomes" id="UP000002705">
    <property type="component" value="Chromosome 1"/>
</dbReference>
<sequence length="783" mass="86920">MFNYNFSQNPGGQPSTDDPSQTSVGGGAGTTLFNRNDLQCVMQMPLPGVVIFVHGVNSEGEWFKDAEEGLCAGLNRRMGRYDDQLFHFGPVAGQMSPVSYIESLTSDGFLNPEMSSKTYIKRDPSFSPVIHFRWGYAANAEELKEYGDKIMLNEKNYWGGGPFAGGCSSLPDLWNDGLHDRLFLWLTVQHMNSVGNRKIYSTPPRTYGVLGAMRLARLVESIRKRQADVPITIVCHSQGNMIGLAAAFLGDRLPEVKDRLGKKGRCVADTYVLANPPYSLVESNFTDTWAQRGVRDKNGHVGRETYVARTETLREYFDILRARADLEMPAEDLDRAMENARPSKNGGKPYSAAKDREAHGLYQKNTYGRVTLYCCPHDQVISALPVQGIGWRGMSIEEISATNAWGVFSQRVFASNFEVGGDNKKYQYWENDWRSSTNKEEGFWYPPSPPARYGFARGMHSNEGWLAKFVTFVTSPALYLFNLSHMEVNALPPEKWEIPITAPMLDKETRFFPKALRYGKASGACDADGNLLKGADFNEGYDPPSAGRDAGKKDKRDDDPYDNFDTKSEKFATPAGDPLKAKGDALSEAAQRYEDHSILRMEARRSGNRSWVDKDGKVVGEDDPDAASADYTEWRNKEIFEILNGGDKNNPTNHSTIMTNKDHAEKALAYDVAIGLCYLTAADLEEFRIQADWRFVKGLGDDAEDGGGDGGDGSADVDDGSADVDDGGDGSNPNGQMAEYISTGKCNRLFLRDWIDTEEYAKMPPKIHDERDGGLFLKIGGIL</sequence>
<dbReference type="GeneID" id="45095392"/>
<dbReference type="RefSeq" id="WP_011352639.1">
    <property type="nucleotide sequence ID" value="NC_007510.1"/>
</dbReference>
<feature type="compositionally biased region" description="Polar residues" evidence="1">
    <location>
        <begin position="1"/>
        <end position="23"/>
    </location>
</feature>
<feature type="compositionally biased region" description="Basic and acidic residues" evidence="1">
    <location>
        <begin position="549"/>
        <end position="570"/>
    </location>
</feature>
<gene>
    <name evidence="3" type="ordered locus">Bcep18194_A5511</name>
</gene>